<name>A0AAD8PFI8_BABGI</name>
<organism evidence="1 2">
    <name type="scientific">Babesia gibsoni</name>
    <dbReference type="NCBI Taxonomy" id="33632"/>
    <lineage>
        <taxon>Eukaryota</taxon>
        <taxon>Sar</taxon>
        <taxon>Alveolata</taxon>
        <taxon>Apicomplexa</taxon>
        <taxon>Aconoidasida</taxon>
        <taxon>Piroplasmida</taxon>
        <taxon>Babesiidae</taxon>
        <taxon>Babesia</taxon>
    </lineage>
</organism>
<sequence length="217" mass="25264">MYTFKSEAHRSMFLRMVALQLRCNLLRRFGGTRQEECRILRSSAAKRLLYHWAADITDRMPVEPAAQREFVSRESVKIPGKVLKHHEIQPLMRQNASLRWLIRRIEDNQPLVPRPYFPSVLRYRLPQFPFQPQEIDKARHLYGLLKFPFYALSADVHPAPAERFRGLKEPVMPNEATVEGNHNIASDCIYHDGGTMGTVDYIYMPSELETGLEDKIV</sequence>
<dbReference type="EMBL" id="JAVEPI010000001">
    <property type="protein sequence ID" value="KAK1444429.1"/>
    <property type="molecule type" value="Genomic_DNA"/>
</dbReference>
<dbReference type="Proteomes" id="UP001230268">
    <property type="component" value="Unassembled WGS sequence"/>
</dbReference>
<protein>
    <submittedName>
        <fullName evidence="1">Uncharacterized protein</fullName>
    </submittedName>
</protein>
<reference evidence="1" key="1">
    <citation type="submission" date="2023-08" db="EMBL/GenBank/DDBJ databases">
        <title>Draft sequence of the Babesia gibsoni genome.</title>
        <authorList>
            <person name="Yamagishi J.Y."/>
            <person name="Xuan X.X."/>
        </authorList>
    </citation>
    <scope>NUCLEOTIDE SEQUENCE</scope>
    <source>
        <strain evidence="1">Azabu</strain>
    </source>
</reference>
<dbReference type="AlphaFoldDB" id="A0AAD8PFI8"/>
<keyword evidence="2" id="KW-1185">Reference proteome</keyword>
<comment type="caution">
    <text evidence="1">The sequence shown here is derived from an EMBL/GenBank/DDBJ whole genome shotgun (WGS) entry which is preliminary data.</text>
</comment>
<evidence type="ECO:0000313" key="1">
    <source>
        <dbReference type="EMBL" id="KAK1444429.1"/>
    </source>
</evidence>
<evidence type="ECO:0000313" key="2">
    <source>
        <dbReference type="Proteomes" id="UP001230268"/>
    </source>
</evidence>
<proteinExistence type="predicted"/>
<accession>A0AAD8PFI8</accession>
<gene>
    <name evidence="1" type="ORF">BgAZ_103350</name>
</gene>